<dbReference type="AlphaFoldDB" id="A0A553K653"/>
<feature type="transmembrane region" description="Helical" evidence="1">
    <location>
        <begin position="71"/>
        <end position="89"/>
    </location>
</feature>
<evidence type="ECO:0000256" key="1">
    <source>
        <dbReference type="SAM" id="Phobius"/>
    </source>
</evidence>
<feature type="transmembrane region" description="Helical" evidence="1">
    <location>
        <begin position="169"/>
        <end position="190"/>
    </location>
</feature>
<sequence>MTESTTPNIDQQWRDDFVLAMRMADVPGERIGDALATVDAHCAEAGETAAESFGDPEAYALSLAPEPAGGLQMSFAAGIFAGLLGLLTVPRAVTALSAGTDVSVTLGDVVALGVTLGLAATVLALPRKVLPWLARAKFSLVWLVGVLLLAALVPSLLLLRQVIAEITPLAVLALGVVLLAGSVAWTSRYVSRPDPVQDPRSGKAPRGRTQWVTALLFPILTALVLLVDAAFRALS</sequence>
<organism evidence="2 3">
    <name type="scientific">Tessaracoccus rhinocerotis</name>
    <dbReference type="NCBI Taxonomy" id="1689449"/>
    <lineage>
        <taxon>Bacteria</taxon>
        <taxon>Bacillati</taxon>
        <taxon>Actinomycetota</taxon>
        <taxon>Actinomycetes</taxon>
        <taxon>Propionibacteriales</taxon>
        <taxon>Propionibacteriaceae</taxon>
        <taxon>Tessaracoccus</taxon>
    </lineage>
</organism>
<accession>A0A553K653</accession>
<feature type="transmembrane region" description="Helical" evidence="1">
    <location>
        <begin position="109"/>
        <end position="126"/>
    </location>
</feature>
<dbReference type="EMBL" id="VKKG01000001">
    <property type="protein sequence ID" value="TRY20187.1"/>
    <property type="molecule type" value="Genomic_DNA"/>
</dbReference>
<feature type="transmembrane region" description="Helical" evidence="1">
    <location>
        <begin position="138"/>
        <end position="163"/>
    </location>
</feature>
<dbReference type="RefSeq" id="WP_143937271.1">
    <property type="nucleotide sequence ID" value="NZ_VKKG01000001.1"/>
</dbReference>
<keyword evidence="1" id="KW-0472">Membrane</keyword>
<dbReference type="Proteomes" id="UP000317638">
    <property type="component" value="Unassembled WGS sequence"/>
</dbReference>
<protein>
    <submittedName>
        <fullName evidence="2">Uncharacterized protein</fullName>
    </submittedName>
</protein>
<name>A0A553K653_9ACTN</name>
<keyword evidence="1" id="KW-0812">Transmembrane</keyword>
<feature type="transmembrane region" description="Helical" evidence="1">
    <location>
        <begin position="211"/>
        <end position="231"/>
    </location>
</feature>
<keyword evidence="1" id="KW-1133">Transmembrane helix</keyword>
<proteinExistence type="predicted"/>
<gene>
    <name evidence="2" type="ORF">FOJ82_04820</name>
</gene>
<dbReference type="OrthoDB" id="5192631at2"/>
<evidence type="ECO:0000313" key="3">
    <source>
        <dbReference type="Proteomes" id="UP000317638"/>
    </source>
</evidence>
<reference evidence="2 3" key="1">
    <citation type="submission" date="2019-07" db="EMBL/GenBank/DDBJ databases">
        <authorList>
            <person name="Zhou L.-Y."/>
        </authorList>
    </citation>
    <scope>NUCLEOTIDE SEQUENCE [LARGE SCALE GENOMIC DNA]</scope>
    <source>
        <strain evidence="2 3">YIM 101269</strain>
    </source>
</reference>
<evidence type="ECO:0000313" key="2">
    <source>
        <dbReference type="EMBL" id="TRY20187.1"/>
    </source>
</evidence>
<comment type="caution">
    <text evidence="2">The sequence shown here is derived from an EMBL/GenBank/DDBJ whole genome shotgun (WGS) entry which is preliminary data.</text>
</comment>
<keyword evidence="3" id="KW-1185">Reference proteome</keyword>